<proteinExistence type="predicted"/>
<keyword evidence="1" id="KW-0732">Signal</keyword>
<dbReference type="AlphaFoldDB" id="A0A840SRG9"/>
<dbReference type="EMBL" id="JACHFM010000003">
    <property type="protein sequence ID" value="MBB5223118.1"/>
    <property type="molecule type" value="Genomic_DNA"/>
</dbReference>
<name>A0A840SRG9_9RHOB</name>
<feature type="chain" id="PRO_5032961046" evidence="1">
    <location>
        <begin position="25"/>
        <end position="121"/>
    </location>
</feature>
<dbReference type="RefSeq" id="WP_184151415.1">
    <property type="nucleotide sequence ID" value="NZ_JACHFM010000003.1"/>
</dbReference>
<keyword evidence="3" id="KW-1185">Reference proteome</keyword>
<protein>
    <submittedName>
        <fullName evidence="2">Uncharacterized protein</fullName>
    </submittedName>
</protein>
<evidence type="ECO:0000313" key="3">
    <source>
        <dbReference type="Proteomes" id="UP000549457"/>
    </source>
</evidence>
<dbReference type="Proteomes" id="UP000549457">
    <property type="component" value="Unassembled WGS sequence"/>
</dbReference>
<feature type="signal peptide" evidence="1">
    <location>
        <begin position="1"/>
        <end position="24"/>
    </location>
</feature>
<organism evidence="2 3">
    <name type="scientific">Amaricoccus macauensis</name>
    <dbReference type="NCBI Taxonomy" id="57001"/>
    <lineage>
        <taxon>Bacteria</taxon>
        <taxon>Pseudomonadati</taxon>
        <taxon>Pseudomonadota</taxon>
        <taxon>Alphaproteobacteria</taxon>
        <taxon>Rhodobacterales</taxon>
        <taxon>Paracoccaceae</taxon>
        <taxon>Amaricoccus</taxon>
    </lineage>
</organism>
<sequence>MLKTTIAVALAAIALPVVTLPALAGEVRTATPIEATALTTDDLQMVAYFVPAGDDRYEVTATWLDADDNDARRLVLSLDDGDRVSFALPGNEDTVFTFAREIDAVTISSKPAGGAFRNASL</sequence>
<evidence type="ECO:0000313" key="2">
    <source>
        <dbReference type="EMBL" id="MBB5223118.1"/>
    </source>
</evidence>
<evidence type="ECO:0000256" key="1">
    <source>
        <dbReference type="SAM" id="SignalP"/>
    </source>
</evidence>
<gene>
    <name evidence="2" type="ORF">HNP73_003065</name>
</gene>
<accession>A0A840SRG9</accession>
<comment type="caution">
    <text evidence="2">The sequence shown here is derived from an EMBL/GenBank/DDBJ whole genome shotgun (WGS) entry which is preliminary data.</text>
</comment>
<reference evidence="2 3" key="1">
    <citation type="submission" date="2020-08" db="EMBL/GenBank/DDBJ databases">
        <title>Genomic Encyclopedia of Type Strains, Phase IV (KMG-IV): sequencing the most valuable type-strain genomes for metagenomic binning, comparative biology and taxonomic classification.</title>
        <authorList>
            <person name="Goeker M."/>
        </authorList>
    </citation>
    <scope>NUCLEOTIDE SEQUENCE [LARGE SCALE GENOMIC DNA]</scope>
    <source>
        <strain evidence="2 3">DSM 101730</strain>
    </source>
</reference>